<sequence>MEKTKWYERLFGTKLIKCDSVNSANDFDLIATRDILQTAKITGIYFSFANINLQSDEFIKKLLDLYDRLKNESCSDDKKLEVIQVVMWAHNDNYGDFENSHRDSLLGLPWFAMPFSEIDLKVCIQFRIFFKFLFLACC</sequence>
<accession>A0AAV8XCM1</accession>
<dbReference type="Proteomes" id="UP001162156">
    <property type="component" value="Unassembled WGS sequence"/>
</dbReference>
<reference evidence="1" key="1">
    <citation type="journal article" date="2023" name="Insect Mol. Biol.">
        <title>Genome sequencing provides insights into the evolution of gene families encoding plant cell wall-degrading enzymes in longhorned beetles.</title>
        <authorList>
            <person name="Shin N.R."/>
            <person name="Okamura Y."/>
            <person name="Kirsch R."/>
            <person name="Pauchet Y."/>
        </authorList>
    </citation>
    <scope>NUCLEOTIDE SEQUENCE</scope>
    <source>
        <strain evidence="1">RBIC_L_NR</strain>
    </source>
</reference>
<comment type="caution">
    <text evidence="1">The sequence shown here is derived from an EMBL/GenBank/DDBJ whole genome shotgun (WGS) entry which is preliminary data.</text>
</comment>
<keyword evidence="2" id="KW-1185">Reference proteome</keyword>
<gene>
    <name evidence="1" type="ORF">NQ314_012447</name>
</gene>
<dbReference type="AlphaFoldDB" id="A0AAV8XCM1"/>
<evidence type="ECO:0000313" key="2">
    <source>
        <dbReference type="Proteomes" id="UP001162156"/>
    </source>
</evidence>
<proteinExistence type="predicted"/>
<organism evidence="1 2">
    <name type="scientific">Rhamnusium bicolor</name>
    <dbReference type="NCBI Taxonomy" id="1586634"/>
    <lineage>
        <taxon>Eukaryota</taxon>
        <taxon>Metazoa</taxon>
        <taxon>Ecdysozoa</taxon>
        <taxon>Arthropoda</taxon>
        <taxon>Hexapoda</taxon>
        <taxon>Insecta</taxon>
        <taxon>Pterygota</taxon>
        <taxon>Neoptera</taxon>
        <taxon>Endopterygota</taxon>
        <taxon>Coleoptera</taxon>
        <taxon>Polyphaga</taxon>
        <taxon>Cucujiformia</taxon>
        <taxon>Chrysomeloidea</taxon>
        <taxon>Cerambycidae</taxon>
        <taxon>Lepturinae</taxon>
        <taxon>Rhagiini</taxon>
        <taxon>Rhamnusium</taxon>
    </lineage>
</organism>
<dbReference type="EMBL" id="JANEYF010003443">
    <property type="protein sequence ID" value="KAJ8936229.1"/>
    <property type="molecule type" value="Genomic_DNA"/>
</dbReference>
<name>A0AAV8XCM1_9CUCU</name>
<protein>
    <submittedName>
        <fullName evidence="1">Uncharacterized protein</fullName>
    </submittedName>
</protein>
<evidence type="ECO:0000313" key="1">
    <source>
        <dbReference type="EMBL" id="KAJ8936229.1"/>
    </source>
</evidence>